<reference evidence="2 3" key="1">
    <citation type="submission" date="2020-03" db="EMBL/GenBank/DDBJ databases">
        <title>Roseomonas selenitidurans sp. nov. isolated from urban soil.</title>
        <authorList>
            <person name="Liu H."/>
        </authorList>
    </citation>
    <scope>NUCLEOTIDE SEQUENCE [LARGE SCALE GENOMIC DNA]</scope>
    <source>
        <strain evidence="2 3">BU-1</strain>
    </source>
</reference>
<name>A0ABX1ED64_9PROT</name>
<dbReference type="EMBL" id="JAAVNE010000046">
    <property type="protein sequence ID" value="NKC33472.1"/>
    <property type="molecule type" value="Genomic_DNA"/>
</dbReference>
<protein>
    <submittedName>
        <fullName evidence="2">Uncharacterized protein</fullName>
    </submittedName>
</protein>
<sequence length="382" mass="39353">MTALDRMRVRQDTIQALLREAGPAGNALLRGAAVMASIAVDELAQAATAPAPAPPPGPAPEEAAPALPADDSWTLRNGAPVVRAAPPGPDAADPTWTPQAGLPAWAEAIPAIQVPETPAPEPVSAEAEAAGAPGQSLPAEPPPAGAQQVEALQAVAEPPPDRDLCEAQIEALRATWPDRDMTVEQIATRLAEADDRRPPRPRMNYSAIRKAAVALGLPASRLDAFDAAARQAAAQADARAAAAEAPPPAPAPVKWTPERKAVIASMFGARDDAAMAAAINALPGPAATIEQCIAHAGYMGLKRPRPPAAPPLPAAPRDGAADGKMHRATLPAENPHKAEAMKLLLAGMSGRTVAEEMGLPLSDVSNWAAEAREILRQQRSAA</sequence>
<feature type="region of interest" description="Disordered" evidence="1">
    <location>
        <begin position="116"/>
        <end position="144"/>
    </location>
</feature>
<keyword evidence="3" id="KW-1185">Reference proteome</keyword>
<evidence type="ECO:0000256" key="1">
    <source>
        <dbReference type="SAM" id="MobiDB-lite"/>
    </source>
</evidence>
<accession>A0ABX1ED64</accession>
<comment type="caution">
    <text evidence="2">The sequence shown here is derived from an EMBL/GenBank/DDBJ whole genome shotgun (WGS) entry which is preliminary data.</text>
</comment>
<feature type="region of interest" description="Disordered" evidence="1">
    <location>
        <begin position="47"/>
        <end position="66"/>
    </location>
</feature>
<gene>
    <name evidence="2" type="ORF">HEQ75_21600</name>
</gene>
<evidence type="ECO:0000313" key="2">
    <source>
        <dbReference type="EMBL" id="NKC33472.1"/>
    </source>
</evidence>
<dbReference type="RefSeq" id="WP_168034198.1">
    <property type="nucleotide sequence ID" value="NZ_JAAVNE010000046.1"/>
</dbReference>
<evidence type="ECO:0000313" key="3">
    <source>
        <dbReference type="Proteomes" id="UP000787635"/>
    </source>
</evidence>
<feature type="compositionally biased region" description="Low complexity" evidence="1">
    <location>
        <begin position="122"/>
        <end position="133"/>
    </location>
</feature>
<organism evidence="2 3">
    <name type="scientific">Falsiroseomonas selenitidurans</name>
    <dbReference type="NCBI Taxonomy" id="2716335"/>
    <lineage>
        <taxon>Bacteria</taxon>
        <taxon>Pseudomonadati</taxon>
        <taxon>Pseudomonadota</taxon>
        <taxon>Alphaproteobacteria</taxon>
        <taxon>Acetobacterales</taxon>
        <taxon>Roseomonadaceae</taxon>
        <taxon>Falsiroseomonas</taxon>
    </lineage>
</organism>
<proteinExistence type="predicted"/>
<dbReference type="Proteomes" id="UP000787635">
    <property type="component" value="Unassembled WGS sequence"/>
</dbReference>